<sequence length="228" mass="24840">MIGAIVGAIAIAGAIGVWVFRKWKLSPSRQFKSKISGGTTVGSGSCIASTNVAGGTGGTGGAYASSHEEMTEYTQSYDNIYHLHGQQQLSSAMSSPSVAYQHEHSQHHSPYAYHQEYDQYQQDYHQQMQGYSQDYQPDYTQDYSQQQYPLPLNPQHHQAHLTMSDNPDSVTDYGQYRQGHAGSTAGTTAAPSHGAGTTGGLPPAGHNISAYGSDDYVQNDQFLRELRE</sequence>
<evidence type="ECO:0000313" key="2">
    <source>
        <dbReference type="EMBL" id="ORZ10286.1"/>
    </source>
</evidence>
<protein>
    <submittedName>
        <fullName evidence="2">Uncharacterized protein</fullName>
    </submittedName>
</protein>
<name>A0A1Y2GIN5_9FUNG</name>
<dbReference type="GeneID" id="33566786"/>
<reference evidence="2 3" key="1">
    <citation type="submission" date="2016-07" db="EMBL/GenBank/DDBJ databases">
        <title>Pervasive Adenine N6-methylation of Active Genes in Fungi.</title>
        <authorList>
            <consortium name="DOE Joint Genome Institute"/>
            <person name="Mondo S.J."/>
            <person name="Dannebaum R.O."/>
            <person name="Kuo R.C."/>
            <person name="Labutti K."/>
            <person name="Haridas S."/>
            <person name="Kuo A."/>
            <person name="Salamov A."/>
            <person name="Ahrendt S.R."/>
            <person name="Lipzen A."/>
            <person name="Sullivan W."/>
            <person name="Andreopoulos W.B."/>
            <person name="Clum A."/>
            <person name="Lindquist E."/>
            <person name="Daum C."/>
            <person name="Ramamoorthy G.K."/>
            <person name="Gryganskyi A."/>
            <person name="Culley D."/>
            <person name="Magnuson J.K."/>
            <person name="James T.Y."/>
            <person name="O'Malley M.A."/>
            <person name="Stajich J.E."/>
            <person name="Spatafora J.W."/>
            <person name="Visel A."/>
            <person name="Grigoriev I.V."/>
        </authorList>
    </citation>
    <scope>NUCLEOTIDE SEQUENCE [LARGE SCALE GENOMIC DNA]</scope>
    <source>
        <strain evidence="2 3">NRRL 3116</strain>
    </source>
</reference>
<feature type="compositionally biased region" description="Low complexity" evidence="1">
    <location>
        <begin position="179"/>
        <end position="206"/>
    </location>
</feature>
<gene>
    <name evidence="2" type="ORF">BCR41DRAFT_357698</name>
</gene>
<comment type="caution">
    <text evidence="2">The sequence shown here is derived from an EMBL/GenBank/DDBJ whole genome shotgun (WGS) entry which is preliminary data.</text>
</comment>
<dbReference type="Proteomes" id="UP000193648">
    <property type="component" value="Unassembled WGS sequence"/>
</dbReference>
<keyword evidence="3" id="KW-1185">Reference proteome</keyword>
<organism evidence="2 3">
    <name type="scientific">Lobosporangium transversale</name>
    <dbReference type="NCBI Taxonomy" id="64571"/>
    <lineage>
        <taxon>Eukaryota</taxon>
        <taxon>Fungi</taxon>
        <taxon>Fungi incertae sedis</taxon>
        <taxon>Mucoromycota</taxon>
        <taxon>Mortierellomycotina</taxon>
        <taxon>Mortierellomycetes</taxon>
        <taxon>Mortierellales</taxon>
        <taxon>Mortierellaceae</taxon>
        <taxon>Lobosporangium</taxon>
    </lineage>
</organism>
<evidence type="ECO:0000256" key="1">
    <source>
        <dbReference type="SAM" id="MobiDB-lite"/>
    </source>
</evidence>
<dbReference type="RefSeq" id="XP_021879193.1">
    <property type="nucleotide sequence ID" value="XM_022024942.1"/>
</dbReference>
<evidence type="ECO:0000313" key="3">
    <source>
        <dbReference type="Proteomes" id="UP000193648"/>
    </source>
</evidence>
<dbReference type="OrthoDB" id="2443093at2759"/>
<dbReference type="AlphaFoldDB" id="A0A1Y2GIN5"/>
<accession>A0A1Y2GIN5</accession>
<dbReference type="InParanoid" id="A0A1Y2GIN5"/>
<dbReference type="EMBL" id="MCFF01000031">
    <property type="protein sequence ID" value="ORZ10286.1"/>
    <property type="molecule type" value="Genomic_DNA"/>
</dbReference>
<proteinExistence type="predicted"/>
<feature type="region of interest" description="Disordered" evidence="1">
    <location>
        <begin position="156"/>
        <end position="213"/>
    </location>
</feature>